<keyword evidence="2" id="KW-1185">Reference proteome</keyword>
<evidence type="ECO:0000313" key="2">
    <source>
        <dbReference type="Proteomes" id="UP000253509"/>
    </source>
</evidence>
<dbReference type="Gene3D" id="3.40.50.300">
    <property type="entry name" value="P-loop containing nucleotide triphosphate hydrolases"/>
    <property type="match status" value="1"/>
</dbReference>
<protein>
    <recommendedName>
        <fullName evidence="3">Phage terminase large subunit-like protein</fullName>
    </recommendedName>
</protein>
<name>A0A366ILI6_9MICO</name>
<accession>A0A366ILI6</accession>
<organism evidence="1 2">
    <name type="scientific">Brevibacterium celere</name>
    <dbReference type="NCBI Taxonomy" id="225845"/>
    <lineage>
        <taxon>Bacteria</taxon>
        <taxon>Bacillati</taxon>
        <taxon>Actinomycetota</taxon>
        <taxon>Actinomycetes</taxon>
        <taxon>Micrococcales</taxon>
        <taxon>Brevibacteriaceae</taxon>
        <taxon>Brevibacterium</taxon>
    </lineage>
</organism>
<reference evidence="1 2" key="1">
    <citation type="submission" date="2018-06" db="EMBL/GenBank/DDBJ databases">
        <title>Freshwater and sediment microbial communities from various areas in North America, analyzing microbe dynamics in response to fracking.</title>
        <authorList>
            <person name="Lamendella R."/>
        </authorList>
    </citation>
    <scope>NUCLEOTIDE SEQUENCE [LARGE SCALE GENOMIC DNA]</scope>
    <source>
        <strain evidence="1 2">3b_TX</strain>
    </source>
</reference>
<evidence type="ECO:0008006" key="3">
    <source>
        <dbReference type="Google" id="ProtNLM"/>
    </source>
</evidence>
<dbReference type="EMBL" id="QNSB01000003">
    <property type="protein sequence ID" value="RBP73078.1"/>
    <property type="molecule type" value="Genomic_DNA"/>
</dbReference>
<dbReference type="Proteomes" id="UP000253509">
    <property type="component" value="Unassembled WGS sequence"/>
</dbReference>
<comment type="caution">
    <text evidence="1">The sequence shown here is derived from an EMBL/GenBank/DDBJ whole genome shotgun (WGS) entry which is preliminary data.</text>
</comment>
<proteinExistence type="predicted"/>
<gene>
    <name evidence="1" type="ORF">DFO65_103376</name>
</gene>
<sequence>MHPWQERVLRGALGERKDGKWSASRVGLVVPRQNGKNAILEARELAGLFLFGEELITHTAHQFRTSKNSMTSLMNRMKSCPDLMKLVEGYEGPDQSIRDIDGFKVGNNPGIYLRNGRSIQYATRSGDAGRGFSGDVVIYDEAYALTAAEMGALKPTMAAKSMHGNPQEWYTSSAGKVTSEYLLSLRDQGKAAEAERLAYFEWSADDDAEIGDVDSWYEANPSLGILITEEFVREELEDLGKTADGEEEFRRERQGIWSKVEGEVVFPNWHACADEVMVQARVNGELIDQSFTTVTFAVDIPPDRSSASIVACGTRPDNTFFVEVVDRRDGTEWVAETIRAMVERQAAKGSRAGVFALGSGAAQALVEEFRRHRVRVVFVGDREYAAACGTLFDLTEQSLVAHSSQPELNAAVDAAKKKFLGDNLWKLTRQSTVSDISPLVATVLAALGAQKRRPTEKKPRRRGSVFA</sequence>
<dbReference type="AlphaFoldDB" id="A0A366ILI6"/>
<dbReference type="InterPro" id="IPR027417">
    <property type="entry name" value="P-loop_NTPase"/>
</dbReference>
<evidence type="ECO:0000313" key="1">
    <source>
        <dbReference type="EMBL" id="RBP73078.1"/>
    </source>
</evidence>